<feature type="region of interest" description="Disordered" evidence="1">
    <location>
        <begin position="33"/>
        <end position="53"/>
    </location>
</feature>
<dbReference type="EMBL" id="FLUV01000208">
    <property type="protein sequence ID" value="SBW18113.1"/>
    <property type="molecule type" value="Genomic_DNA"/>
</dbReference>
<evidence type="ECO:0000313" key="2">
    <source>
        <dbReference type="EMBL" id="SBW18113.1"/>
    </source>
</evidence>
<gene>
    <name evidence="2" type="ORF">FDG2_0525</name>
</gene>
<evidence type="ECO:0000313" key="3">
    <source>
        <dbReference type="Proteomes" id="UP000199013"/>
    </source>
</evidence>
<organism evidence="2 3">
    <name type="scientific">Candidatus Protofrankia californiensis</name>
    <dbReference type="NCBI Taxonomy" id="1839754"/>
    <lineage>
        <taxon>Bacteria</taxon>
        <taxon>Bacillati</taxon>
        <taxon>Actinomycetota</taxon>
        <taxon>Actinomycetes</taxon>
        <taxon>Frankiales</taxon>
        <taxon>Frankiaceae</taxon>
        <taxon>Protofrankia</taxon>
    </lineage>
</organism>
<accession>A0A1C3NTT6</accession>
<keyword evidence="3" id="KW-1185">Reference proteome</keyword>
<sequence>MTASRSVQAPETTVEDVSTGRFTIKIGWSGQMQQCPTTDGARTARSNSNRPDYPIAHVTTERIKRRLVLGGLVNAYERAAYKPRSTSVVEF</sequence>
<dbReference type="AlphaFoldDB" id="A0A1C3NTT6"/>
<proteinExistence type="predicted"/>
<evidence type="ECO:0000256" key="1">
    <source>
        <dbReference type="SAM" id="MobiDB-lite"/>
    </source>
</evidence>
<protein>
    <submittedName>
        <fullName evidence="2">Uncharacterized protein</fullName>
    </submittedName>
</protein>
<name>A0A1C3NTT6_9ACTN</name>
<reference evidence="3" key="1">
    <citation type="submission" date="2016-02" db="EMBL/GenBank/DDBJ databases">
        <authorList>
            <person name="Wibberg D."/>
        </authorList>
    </citation>
    <scope>NUCLEOTIDE SEQUENCE [LARGE SCALE GENOMIC DNA]</scope>
</reference>
<dbReference type="Proteomes" id="UP000199013">
    <property type="component" value="Unassembled WGS sequence"/>
</dbReference>